<dbReference type="RefSeq" id="WP_203656594.1">
    <property type="nucleotide sequence ID" value="NZ_BAAAZM010000004.1"/>
</dbReference>
<dbReference type="EMBL" id="BOMB01000010">
    <property type="protein sequence ID" value="GID10950.1"/>
    <property type="molecule type" value="Genomic_DNA"/>
</dbReference>
<dbReference type="InterPro" id="IPR041698">
    <property type="entry name" value="Methyltransf_25"/>
</dbReference>
<dbReference type="AlphaFoldDB" id="A0A8J3IY67"/>
<evidence type="ECO:0000313" key="3">
    <source>
        <dbReference type="Proteomes" id="UP000612808"/>
    </source>
</evidence>
<name>A0A8J3IY67_9ACTN</name>
<dbReference type="SUPFAM" id="SSF53335">
    <property type="entry name" value="S-adenosyl-L-methionine-dependent methyltransferases"/>
    <property type="match status" value="1"/>
</dbReference>
<evidence type="ECO:0000259" key="1">
    <source>
        <dbReference type="Pfam" id="PF13649"/>
    </source>
</evidence>
<reference evidence="2" key="1">
    <citation type="submission" date="2021-01" db="EMBL/GenBank/DDBJ databases">
        <title>Whole genome shotgun sequence of Actinocatenispora rupis NBRC 107355.</title>
        <authorList>
            <person name="Komaki H."/>
            <person name="Tamura T."/>
        </authorList>
    </citation>
    <scope>NUCLEOTIDE SEQUENCE</scope>
    <source>
        <strain evidence="2">NBRC 107355</strain>
    </source>
</reference>
<comment type="caution">
    <text evidence="2">The sequence shown here is derived from an EMBL/GenBank/DDBJ whole genome shotgun (WGS) entry which is preliminary data.</text>
</comment>
<dbReference type="GO" id="GO:0008168">
    <property type="term" value="F:methyltransferase activity"/>
    <property type="evidence" value="ECO:0007669"/>
    <property type="project" value="UniProtKB-KW"/>
</dbReference>
<sequence length="285" mass="30585">MSGHHHHDHGGDLDWNSMGETIERRGEIYAPMYEQIVAAARGFAPRPARIVDAGSGPGVVSLRLAAAYPEAEVVALDSAPALLERAAHRAAERDVRLRTVLGTLPDAFAELADVDVMWLGQSLHHVGDQRAALAAAARTLAPGGVLVLLEGGLPARWLPRDIGFGRPGLQSRITAANEEWFAAMRASLPGSRQETEDWPALLAAAGLTPTARTFLLDLPAPVTPAVREHLATTMQRERDGGADHLAADDLAALDRLLDPDDPAGLHRRPDLFLLDAQTVYFAVRS</sequence>
<dbReference type="PANTHER" id="PTHR43591">
    <property type="entry name" value="METHYLTRANSFERASE"/>
    <property type="match status" value="1"/>
</dbReference>
<organism evidence="2 3">
    <name type="scientific">Actinocatenispora rupis</name>
    <dbReference type="NCBI Taxonomy" id="519421"/>
    <lineage>
        <taxon>Bacteria</taxon>
        <taxon>Bacillati</taxon>
        <taxon>Actinomycetota</taxon>
        <taxon>Actinomycetes</taxon>
        <taxon>Micromonosporales</taxon>
        <taxon>Micromonosporaceae</taxon>
        <taxon>Actinocatenispora</taxon>
    </lineage>
</organism>
<feature type="domain" description="Methyltransferase" evidence="1">
    <location>
        <begin position="50"/>
        <end position="144"/>
    </location>
</feature>
<dbReference type="PANTHER" id="PTHR43591:SF24">
    <property type="entry name" value="2-METHOXY-6-POLYPRENYL-1,4-BENZOQUINOL METHYLASE, MITOCHONDRIAL"/>
    <property type="match status" value="1"/>
</dbReference>
<accession>A0A8J3IY67</accession>
<keyword evidence="2" id="KW-0808">Transferase</keyword>
<gene>
    <name evidence="2" type="ORF">Aru02nite_18390</name>
</gene>
<keyword evidence="3" id="KW-1185">Reference proteome</keyword>
<evidence type="ECO:0000313" key="2">
    <source>
        <dbReference type="EMBL" id="GID10950.1"/>
    </source>
</evidence>
<keyword evidence="2" id="KW-0489">Methyltransferase</keyword>
<protein>
    <submittedName>
        <fullName evidence="2">SAM-dependent methyltransferase</fullName>
    </submittedName>
</protein>
<dbReference type="CDD" id="cd02440">
    <property type="entry name" value="AdoMet_MTases"/>
    <property type="match status" value="1"/>
</dbReference>
<dbReference type="Pfam" id="PF13649">
    <property type="entry name" value="Methyltransf_25"/>
    <property type="match status" value="1"/>
</dbReference>
<dbReference type="InterPro" id="IPR029063">
    <property type="entry name" value="SAM-dependent_MTases_sf"/>
</dbReference>
<dbReference type="Gene3D" id="3.40.50.150">
    <property type="entry name" value="Vaccinia Virus protein VP39"/>
    <property type="match status" value="1"/>
</dbReference>
<proteinExistence type="predicted"/>
<dbReference type="GO" id="GO:0032259">
    <property type="term" value="P:methylation"/>
    <property type="evidence" value="ECO:0007669"/>
    <property type="project" value="UniProtKB-KW"/>
</dbReference>
<dbReference type="Proteomes" id="UP000612808">
    <property type="component" value="Unassembled WGS sequence"/>
</dbReference>